<evidence type="ECO:0000256" key="4">
    <source>
        <dbReference type="ARBA" id="ARBA00023315"/>
    </source>
</evidence>
<proteinExistence type="inferred from homology"/>
<keyword evidence="3" id="KW-0677">Repeat</keyword>
<accession>A0ABV1Z4R0</accession>
<keyword evidence="2" id="KW-0808">Transferase</keyword>
<evidence type="ECO:0000313" key="5">
    <source>
        <dbReference type="EMBL" id="MER9406904.1"/>
    </source>
</evidence>
<organism evidence="5 6">
    <name type="scientific">Mesorhizobium caraganae</name>
    <dbReference type="NCBI Taxonomy" id="483206"/>
    <lineage>
        <taxon>Bacteria</taxon>
        <taxon>Pseudomonadati</taxon>
        <taxon>Pseudomonadota</taxon>
        <taxon>Alphaproteobacteria</taxon>
        <taxon>Hyphomicrobiales</taxon>
        <taxon>Phyllobacteriaceae</taxon>
        <taxon>Mesorhizobium</taxon>
    </lineage>
</organism>
<protein>
    <submittedName>
        <fullName evidence="5">CatB-related O-acetyltransferase</fullName>
    </submittedName>
</protein>
<dbReference type="Pfam" id="PF00132">
    <property type="entry name" value="Hexapep"/>
    <property type="match status" value="1"/>
</dbReference>
<dbReference type="SUPFAM" id="SSF51161">
    <property type="entry name" value="Trimeric LpxA-like enzymes"/>
    <property type="match status" value="1"/>
</dbReference>
<dbReference type="RefSeq" id="WP_352560366.1">
    <property type="nucleotide sequence ID" value="NZ_JAMYQB010000021.1"/>
</dbReference>
<sequence length="128" mass="13928">MPWAATTFPIHSRMMDSTDPNAHGGKPVGITIANDVWIGRHAMIMPGVHIADGAIVAAGAVVTKDVPPYAIVGGVPARLIRYRFSEDVIAKLLAIRWWEWSDEKIKQEAVLLTGPIEPFLERHAGVAP</sequence>
<dbReference type="EMBL" id="JAMYQB010000021">
    <property type="protein sequence ID" value="MER9406904.1"/>
    <property type="molecule type" value="Genomic_DNA"/>
</dbReference>
<dbReference type="PROSITE" id="PS00101">
    <property type="entry name" value="HEXAPEP_TRANSFERASES"/>
    <property type="match status" value="1"/>
</dbReference>
<dbReference type="InterPro" id="IPR018357">
    <property type="entry name" value="Hexapep_transf_CS"/>
</dbReference>
<dbReference type="InterPro" id="IPR050179">
    <property type="entry name" value="Trans_hexapeptide_repeat"/>
</dbReference>
<gene>
    <name evidence="5" type="ORF">NKI36_22990</name>
</gene>
<dbReference type="PANTHER" id="PTHR43300:SF11">
    <property type="entry name" value="ACETYLTRANSFERASE RV3034C-RELATED"/>
    <property type="match status" value="1"/>
</dbReference>
<dbReference type="CDD" id="cd03349">
    <property type="entry name" value="LbH_XAT"/>
    <property type="match status" value="1"/>
</dbReference>
<comment type="caution">
    <text evidence="5">The sequence shown here is derived from an EMBL/GenBank/DDBJ whole genome shotgun (WGS) entry which is preliminary data.</text>
</comment>
<keyword evidence="4" id="KW-0012">Acyltransferase</keyword>
<evidence type="ECO:0000256" key="1">
    <source>
        <dbReference type="ARBA" id="ARBA00007274"/>
    </source>
</evidence>
<reference evidence="5 6" key="1">
    <citation type="journal article" date="2024" name="Proc. Natl. Acad. Sci. U.S.A.">
        <title>The evolutionary genomics of adaptation to stress in wild rhizobium bacteria.</title>
        <authorList>
            <person name="Kehlet-Delgado H."/>
            <person name="Montoya A.P."/>
            <person name="Jensen K.T."/>
            <person name="Wendlandt C.E."/>
            <person name="Dexheimer C."/>
            <person name="Roberts M."/>
            <person name="Torres Martinez L."/>
            <person name="Friesen M.L."/>
            <person name="Griffitts J.S."/>
            <person name="Porter S.S."/>
        </authorList>
    </citation>
    <scope>NUCLEOTIDE SEQUENCE [LARGE SCALE GENOMIC DNA]</scope>
    <source>
        <strain evidence="5 6">M0641</strain>
    </source>
</reference>
<dbReference type="PANTHER" id="PTHR43300">
    <property type="entry name" value="ACETYLTRANSFERASE"/>
    <property type="match status" value="1"/>
</dbReference>
<dbReference type="InterPro" id="IPR011004">
    <property type="entry name" value="Trimer_LpxA-like_sf"/>
</dbReference>
<name>A0ABV1Z4R0_9HYPH</name>
<evidence type="ECO:0000256" key="2">
    <source>
        <dbReference type="ARBA" id="ARBA00022679"/>
    </source>
</evidence>
<keyword evidence="6" id="KW-1185">Reference proteome</keyword>
<evidence type="ECO:0000256" key="3">
    <source>
        <dbReference type="ARBA" id="ARBA00022737"/>
    </source>
</evidence>
<comment type="similarity">
    <text evidence="1">Belongs to the transferase hexapeptide repeat family.</text>
</comment>
<dbReference type="Gene3D" id="2.160.10.10">
    <property type="entry name" value="Hexapeptide repeat proteins"/>
    <property type="match status" value="1"/>
</dbReference>
<evidence type="ECO:0000313" key="6">
    <source>
        <dbReference type="Proteomes" id="UP001433071"/>
    </source>
</evidence>
<dbReference type="InterPro" id="IPR001451">
    <property type="entry name" value="Hexapep"/>
</dbReference>
<dbReference type="Proteomes" id="UP001433071">
    <property type="component" value="Unassembled WGS sequence"/>
</dbReference>